<proteinExistence type="predicted"/>
<feature type="non-terminal residue" evidence="1">
    <location>
        <position position="1"/>
    </location>
</feature>
<reference evidence="1 2" key="1">
    <citation type="journal article" date="2021" name="Nat. Plants">
        <title>The Taxus genome provides insights into paclitaxel biosynthesis.</title>
        <authorList>
            <person name="Xiong X."/>
            <person name="Gou J."/>
            <person name="Liao Q."/>
            <person name="Li Y."/>
            <person name="Zhou Q."/>
            <person name="Bi G."/>
            <person name="Li C."/>
            <person name="Du R."/>
            <person name="Wang X."/>
            <person name="Sun T."/>
            <person name="Guo L."/>
            <person name="Liang H."/>
            <person name="Lu P."/>
            <person name="Wu Y."/>
            <person name="Zhang Z."/>
            <person name="Ro D.K."/>
            <person name="Shang Y."/>
            <person name="Huang S."/>
            <person name="Yan J."/>
        </authorList>
    </citation>
    <scope>NUCLEOTIDE SEQUENCE [LARGE SCALE GENOMIC DNA]</scope>
    <source>
        <strain evidence="1">Ta-2019</strain>
    </source>
</reference>
<accession>A0AA38GWY9</accession>
<dbReference type="EMBL" id="JAHRHJ020000001">
    <property type="protein sequence ID" value="KAH9331006.1"/>
    <property type="molecule type" value="Genomic_DNA"/>
</dbReference>
<name>A0AA38GWY9_TAXCH</name>
<evidence type="ECO:0000313" key="1">
    <source>
        <dbReference type="EMBL" id="KAH9331006.1"/>
    </source>
</evidence>
<feature type="non-terminal residue" evidence="1">
    <location>
        <position position="56"/>
    </location>
</feature>
<evidence type="ECO:0000313" key="2">
    <source>
        <dbReference type="Proteomes" id="UP000824469"/>
    </source>
</evidence>
<protein>
    <submittedName>
        <fullName evidence="1">Uncharacterized protein</fullName>
    </submittedName>
</protein>
<organism evidence="1 2">
    <name type="scientific">Taxus chinensis</name>
    <name type="common">Chinese yew</name>
    <name type="synonym">Taxus wallichiana var. chinensis</name>
    <dbReference type="NCBI Taxonomy" id="29808"/>
    <lineage>
        <taxon>Eukaryota</taxon>
        <taxon>Viridiplantae</taxon>
        <taxon>Streptophyta</taxon>
        <taxon>Embryophyta</taxon>
        <taxon>Tracheophyta</taxon>
        <taxon>Spermatophyta</taxon>
        <taxon>Pinopsida</taxon>
        <taxon>Pinidae</taxon>
        <taxon>Conifers II</taxon>
        <taxon>Cupressales</taxon>
        <taxon>Taxaceae</taxon>
        <taxon>Taxus</taxon>
    </lineage>
</organism>
<dbReference type="Proteomes" id="UP000824469">
    <property type="component" value="Unassembled WGS sequence"/>
</dbReference>
<dbReference type="AlphaFoldDB" id="A0AA38GWY9"/>
<keyword evidence="2" id="KW-1185">Reference proteome</keyword>
<comment type="caution">
    <text evidence="1">The sequence shown here is derived from an EMBL/GenBank/DDBJ whole genome shotgun (WGS) entry which is preliminary data.</text>
</comment>
<sequence>NRFRPAGHFPIGSQGGVSAYNGGLAFPQPSPYPYQQGYPISPFGYPAYPPDYNFAQ</sequence>
<gene>
    <name evidence="1" type="ORF">KI387_003114</name>
</gene>